<dbReference type="EMBL" id="MU806803">
    <property type="protein sequence ID" value="KAJ3832971.1"/>
    <property type="molecule type" value="Genomic_DNA"/>
</dbReference>
<name>A0AA38NYQ7_9AGAR</name>
<protein>
    <submittedName>
        <fullName evidence="2">Uncharacterized protein</fullName>
    </submittedName>
</protein>
<evidence type="ECO:0000313" key="3">
    <source>
        <dbReference type="Proteomes" id="UP001163846"/>
    </source>
</evidence>
<sequence>MTKHFDFAFFLIIARFSIFLPLLARISSEAESNLDSLTLLAILPTLIWLATNSLWFIDGFRPF</sequence>
<evidence type="ECO:0000313" key="2">
    <source>
        <dbReference type="EMBL" id="KAJ3832971.1"/>
    </source>
</evidence>
<gene>
    <name evidence="2" type="ORF">F5878DRAFT_633807</name>
</gene>
<keyword evidence="1" id="KW-1133">Transmembrane helix</keyword>
<dbReference type="AlphaFoldDB" id="A0AA38NYQ7"/>
<organism evidence="2 3">
    <name type="scientific">Lentinula raphanica</name>
    <dbReference type="NCBI Taxonomy" id="153919"/>
    <lineage>
        <taxon>Eukaryota</taxon>
        <taxon>Fungi</taxon>
        <taxon>Dikarya</taxon>
        <taxon>Basidiomycota</taxon>
        <taxon>Agaricomycotina</taxon>
        <taxon>Agaricomycetes</taxon>
        <taxon>Agaricomycetidae</taxon>
        <taxon>Agaricales</taxon>
        <taxon>Marasmiineae</taxon>
        <taxon>Omphalotaceae</taxon>
        <taxon>Lentinula</taxon>
    </lineage>
</organism>
<dbReference type="Proteomes" id="UP001163846">
    <property type="component" value="Unassembled WGS sequence"/>
</dbReference>
<proteinExistence type="predicted"/>
<accession>A0AA38NYQ7</accession>
<comment type="caution">
    <text evidence="2">The sequence shown here is derived from an EMBL/GenBank/DDBJ whole genome shotgun (WGS) entry which is preliminary data.</text>
</comment>
<evidence type="ECO:0000256" key="1">
    <source>
        <dbReference type="SAM" id="Phobius"/>
    </source>
</evidence>
<reference evidence="2" key="1">
    <citation type="submission" date="2022-08" db="EMBL/GenBank/DDBJ databases">
        <authorList>
            <consortium name="DOE Joint Genome Institute"/>
            <person name="Min B."/>
            <person name="Riley R."/>
            <person name="Sierra-Patev S."/>
            <person name="Naranjo-Ortiz M."/>
            <person name="Looney B."/>
            <person name="Konkel Z."/>
            <person name="Slot J.C."/>
            <person name="Sakamoto Y."/>
            <person name="Steenwyk J.L."/>
            <person name="Rokas A."/>
            <person name="Carro J."/>
            <person name="Camarero S."/>
            <person name="Ferreira P."/>
            <person name="Molpeceres G."/>
            <person name="Ruiz-Duenas F.J."/>
            <person name="Serrano A."/>
            <person name="Henrissat B."/>
            <person name="Drula E."/>
            <person name="Hughes K.W."/>
            <person name="Mata J.L."/>
            <person name="Ishikawa N.K."/>
            <person name="Vargas-Isla R."/>
            <person name="Ushijima S."/>
            <person name="Smith C.A."/>
            <person name="Ahrendt S."/>
            <person name="Andreopoulos W."/>
            <person name="He G."/>
            <person name="Labutti K."/>
            <person name="Lipzen A."/>
            <person name="Ng V."/>
            <person name="Sandor L."/>
            <person name="Barry K."/>
            <person name="Martinez A.T."/>
            <person name="Xiao Y."/>
            <person name="Gibbons J.G."/>
            <person name="Terashima K."/>
            <person name="Hibbett D.S."/>
            <person name="Grigoriev I.V."/>
        </authorList>
    </citation>
    <scope>NUCLEOTIDE SEQUENCE</scope>
    <source>
        <strain evidence="2">TFB9207</strain>
    </source>
</reference>
<keyword evidence="1" id="KW-0812">Transmembrane</keyword>
<feature type="transmembrane region" description="Helical" evidence="1">
    <location>
        <begin position="36"/>
        <end position="57"/>
    </location>
</feature>
<keyword evidence="3" id="KW-1185">Reference proteome</keyword>
<feature type="transmembrane region" description="Helical" evidence="1">
    <location>
        <begin position="7"/>
        <end position="24"/>
    </location>
</feature>
<keyword evidence="1" id="KW-0472">Membrane</keyword>